<dbReference type="CDD" id="cd07989">
    <property type="entry name" value="LPLAT_AGPAT-like"/>
    <property type="match status" value="1"/>
</dbReference>
<dbReference type="Proteomes" id="UP000001700">
    <property type="component" value="Chromosome"/>
</dbReference>
<dbReference type="STRING" id="515618.RIEPE_0378"/>
<dbReference type="SMART" id="SM00563">
    <property type="entry name" value="PlsC"/>
    <property type="match status" value="1"/>
</dbReference>
<evidence type="ECO:0000259" key="11">
    <source>
        <dbReference type="SMART" id="SM00563"/>
    </source>
</evidence>
<name>D4G8G6_RIEPU</name>
<dbReference type="NCBIfam" id="TIGR00530">
    <property type="entry name" value="AGP_acyltrn"/>
    <property type="match status" value="1"/>
</dbReference>
<evidence type="ECO:0000256" key="5">
    <source>
        <dbReference type="ARBA" id="ARBA00013211"/>
    </source>
</evidence>
<comment type="pathway">
    <text evidence="2">Phospholipid metabolism; CDP-diacylglycerol biosynthesis; CDP-diacylglycerol from sn-glycerol 3-phosphate: step 2/3.</text>
</comment>
<evidence type="ECO:0000256" key="10">
    <source>
        <dbReference type="SAM" id="Phobius"/>
    </source>
</evidence>
<evidence type="ECO:0000256" key="4">
    <source>
        <dbReference type="ARBA" id="ARBA00008655"/>
    </source>
</evidence>
<accession>D4G8G6</accession>
<dbReference type="GO" id="GO:0016024">
    <property type="term" value="P:CDP-diacylglycerol biosynthetic process"/>
    <property type="evidence" value="ECO:0007669"/>
    <property type="project" value="UniProtKB-UniPathway"/>
</dbReference>
<dbReference type="OrthoDB" id="5290997at2"/>
<dbReference type="EC" id="2.3.1.51" evidence="5 9"/>
<protein>
    <recommendedName>
        <fullName evidence="6 9">1-acyl-sn-glycerol-3-phosphate acyltransferase</fullName>
        <ecNumber evidence="5 9">2.3.1.51</ecNumber>
    </recommendedName>
</protein>
<keyword evidence="9" id="KW-0443">Lipid metabolism</keyword>
<keyword evidence="8 9" id="KW-0012">Acyltransferase</keyword>
<evidence type="ECO:0000256" key="9">
    <source>
        <dbReference type="RuleBase" id="RU361267"/>
    </source>
</evidence>
<evidence type="ECO:0000256" key="8">
    <source>
        <dbReference type="ARBA" id="ARBA00023315"/>
    </source>
</evidence>
<dbReference type="eggNOG" id="COG0204">
    <property type="taxonomic scope" value="Bacteria"/>
</dbReference>
<organism evidence="12 13">
    <name type="scientific">Riesia pediculicola (strain USDA)</name>
    <dbReference type="NCBI Taxonomy" id="515618"/>
    <lineage>
        <taxon>Bacteria</taxon>
        <taxon>Pseudomonadati</taxon>
        <taxon>Pseudomonadota</taxon>
        <taxon>Gammaproteobacteria</taxon>
        <taxon>Enterobacterales</taxon>
        <taxon>Enterobacteriaceae</taxon>
        <taxon>Candidatus Riesia</taxon>
    </lineage>
</organism>
<dbReference type="Pfam" id="PF01553">
    <property type="entry name" value="Acyltransferase"/>
    <property type="match status" value="1"/>
</dbReference>
<evidence type="ECO:0000256" key="1">
    <source>
        <dbReference type="ARBA" id="ARBA00001141"/>
    </source>
</evidence>
<feature type="domain" description="Phospholipid/glycerol acyltransferase" evidence="11">
    <location>
        <begin position="69"/>
        <end position="184"/>
    </location>
</feature>
<dbReference type="EMBL" id="CP001085">
    <property type="protein sequence ID" value="ADD79697.1"/>
    <property type="molecule type" value="Genomic_DNA"/>
</dbReference>
<dbReference type="UniPathway" id="UPA00557">
    <property type="reaction ID" value="UER00613"/>
</dbReference>
<evidence type="ECO:0000313" key="13">
    <source>
        <dbReference type="Proteomes" id="UP000001700"/>
    </source>
</evidence>
<keyword evidence="10" id="KW-1133">Transmembrane helix</keyword>
<reference evidence="12" key="1">
    <citation type="submission" date="2008-05" db="EMBL/GenBank/DDBJ databases">
        <title>Genome sequence of Riesia pediculicola USDA.</title>
        <authorList>
            <person name="Kirkness E.F."/>
        </authorList>
    </citation>
    <scope>NUCLEOTIDE SEQUENCE [LARGE SCALE GENOMIC DNA]</scope>
    <source>
        <strain evidence="12">USDA</strain>
    </source>
</reference>
<keyword evidence="10" id="KW-0812">Transmembrane</keyword>
<keyword evidence="10" id="KW-0472">Membrane</keyword>
<sequence>MLAIFRIIFLFFSFFLICLFGIFNCVVRPKCLQHTFLLGKLFGRLSKILGVKVIVRISKKSKELMKLPSIYIGNHQSFYDIFTISNAIQPYTVTVGKKNLIFIPIFGQLYWLCGNVLLDRKNRDQIRKSILKIIRYIRNQGRSVWIFPEGTRNKGKNLLPFKNGAFRIAKISRVPIIPICSSEISRKIRLNRWRNGTVIIEILDPIFIEDQKYDKRSLTCLKKFCFNLMKKKIFSLNQEIKKSN</sequence>
<dbReference type="SUPFAM" id="SSF69593">
    <property type="entry name" value="Glycerol-3-phosphate (1)-acyltransferase"/>
    <property type="match status" value="1"/>
</dbReference>
<evidence type="ECO:0000256" key="6">
    <source>
        <dbReference type="ARBA" id="ARBA00016139"/>
    </source>
</evidence>
<keyword evidence="9" id="KW-0594">Phospholipid biosynthesis</keyword>
<dbReference type="PANTHER" id="PTHR10434">
    <property type="entry name" value="1-ACYL-SN-GLYCEROL-3-PHOSPHATE ACYLTRANSFERASE"/>
    <property type="match status" value="1"/>
</dbReference>
<dbReference type="PANTHER" id="PTHR10434:SF11">
    <property type="entry name" value="1-ACYL-SN-GLYCEROL-3-PHOSPHATE ACYLTRANSFERASE"/>
    <property type="match status" value="1"/>
</dbReference>
<dbReference type="KEGG" id="rip:RIEPE_0378"/>
<keyword evidence="13" id="KW-1185">Reference proteome</keyword>
<evidence type="ECO:0000256" key="2">
    <source>
        <dbReference type="ARBA" id="ARBA00004728"/>
    </source>
</evidence>
<keyword evidence="9" id="KW-1208">Phospholipid metabolism</keyword>
<comment type="domain">
    <text evidence="9">The HXXXXD motif is essential for acyltransferase activity and may constitute the binding site for the phosphate moiety of the glycerol-3-phosphate.</text>
</comment>
<comment type="pathway">
    <text evidence="3">Lipid metabolism.</text>
</comment>
<evidence type="ECO:0000256" key="7">
    <source>
        <dbReference type="ARBA" id="ARBA00022679"/>
    </source>
</evidence>
<keyword evidence="7 9" id="KW-0808">Transferase</keyword>
<feature type="transmembrane region" description="Helical" evidence="10">
    <location>
        <begin position="7"/>
        <end position="27"/>
    </location>
</feature>
<keyword evidence="9" id="KW-0444">Lipid biosynthesis</keyword>
<evidence type="ECO:0000313" key="12">
    <source>
        <dbReference type="EMBL" id="ADD79697.1"/>
    </source>
</evidence>
<dbReference type="InterPro" id="IPR004552">
    <property type="entry name" value="AGP_acyltrans"/>
</dbReference>
<proteinExistence type="inferred from homology"/>
<dbReference type="GO" id="GO:0006654">
    <property type="term" value="P:phosphatidic acid biosynthetic process"/>
    <property type="evidence" value="ECO:0007669"/>
    <property type="project" value="TreeGrafter"/>
</dbReference>
<comment type="similarity">
    <text evidence="4 9">Belongs to the 1-acyl-sn-glycerol-3-phosphate acyltransferase family.</text>
</comment>
<comment type="catalytic activity">
    <reaction evidence="1 9">
        <text>a 1-acyl-sn-glycero-3-phosphate + an acyl-CoA = a 1,2-diacyl-sn-glycero-3-phosphate + CoA</text>
        <dbReference type="Rhea" id="RHEA:19709"/>
        <dbReference type="ChEBI" id="CHEBI:57287"/>
        <dbReference type="ChEBI" id="CHEBI:57970"/>
        <dbReference type="ChEBI" id="CHEBI:58342"/>
        <dbReference type="ChEBI" id="CHEBI:58608"/>
        <dbReference type="EC" id="2.3.1.51"/>
    </reaction>
</comment>
<feature type="transmembrane region" description="Helical" evidence="10">
    <location>
        <begin position="100"/>
        <end position="118"/>
    </location>
</feature>
<dbReference type="HOGENOM" id="CLU_027938_10_3_6"/>
<dbReference type="InterPro" id="IPR002123">
    <property type="entry name" value="Plipid/glycerol_acylTrfase"/>
</dbReference>
<dbReference type="AlphaFoldDB" id="D4G8G6"/>
<gene>
    <name evidence="12" type="ordered locus">RIEPE_0378</name>
</gene>
<dbReference type="GO" id="GO:0005886">
    <property type="term" value="C:plasma membrane"/>
    <property type="evidence" value="ECO:0007669"/>
    <property type="project" value="TreeGrafter"/>
</dbReference>
<dbReference type="GO" id="GO:0003841">
    <property type="term" value="F:1-acylglycerol-3-phosphate O-acyltransferase activity"/>
    <property type="evidence" value="ECO:0007669"/>
    <property type="project" value="UniProtKB-UniRule"/>
</dbReference>
<evidence type="ECO:0000256" key="3">
    <source>
        <dbReference type="ARBA" id="ARBA00005189"/>
    </source>
</evidence>